<evidence type="ECO:0000313" key="3">
    <source>
        <dbReference type="Proteomes" id="UP000244064"/>
    </source>
</evidence>
<dbReference type="OrthoDB" id="192696at2"/>
<feature type="signal peptide" evidence="1">
    <location>
        <begin position="1"/>
        <end position="17"/>
    </location>
</feature>
<dbReference type="PIRSF" id="PIRSF031982">
    <property type="entry name" value="UCP031982_abhydr"/>
    <property type="match status" value="1"/>
</dbReference>
<dbReference type="InterPro" id="IPR029058">
    <property type="entry name" value="AB_hydrolase_fold"/>
</dbReference>
<dbReference type="InterPro" id="IPR016986">
    <property type="entry name" value="UCP031982_abhydr"/>
</dbReference>
<sequence>MAAFGALLPLLSNAAWATTGVSEIRSARDGGAVTLFYPSSSTERRVERGDFVFQAAWDGQPEPGNDRLVVISHGSGGSPWLYRELAQALVAAGFVVAMPSHAGDNSDDPSAPGPESWKRRPLEVSAAIDAVQDDDRFDLALDRVGAYGMSAGGHTMLSLAGGQWSEARFRQHCDEHLAEDFQTCVGLITRLNGGILDPLKQWAARRVIRRRFEDPHMHAHQDRRVAAVVSGVPLAADFDLRTLASPPIPVGIISARQDRWLIPLYHSDALLQACGSCEHLSDLEQGGHGALLAPLPAIDDALLEELIGDPPGFDRATEVPRLNALIIDFFERHLLEPAP</sequence>
<keyword evidence="1" id="KW-0732">Signal</keyword>
<evidence type="ECO:0000313" key="2">
    <source>
        <dbReference type="EMBL" id="PTU76025.1"/>
    </source>
</evidence>
<organism evidence="2 3">
    <name type="scientific">Pseudomonas mangrovi</name>
    <dbReference type="NCBI Taxonomy" id="2161748"/>
    <lineage>
        <taxon>Bacteria</taxon>
        <taxon>Pseudomonadati</taxon>
        <taxon>Pseudomonadota</taxon>
        <taxon>Gammaproteobacteria</taxon>
        <taxon>Pseudomonadales</taxon>
        <taxon>Pseudomonadaceae</taxon>
        <taxon>Pseudomonas</taxon>
    </lineage>
</organism>
<keyword evidence="3" id="KW-1185">Reference proteome</keyword>
<gene>
    <name evidence="2" type="ORF">DBO85_02665</name>
</gene>
<protein>
    <submittedName>
        <fullName evidence="2">Dienelactone hydrolase</fullName>
    </submittedName>
</protein>
<name>A0A2T5PE60_9PSED</name>
<dbReference type="GO" id="GO:0016787">
    <property type="term" value="F:hydrolase activity"/>
    <property type="evidence" value="ECO:0007669"/>
    <property type="project" value="UniProtKB-KW"/>
</dbReference>
<feature type="chain" id="PRO_5015750630" evidence="1">
    <location>
        <begin position="18"/>
        <end position="339"/>
    </location>
</feature>
<dbReference type="EMBL" id="QASN01000003">
    <property type="protein sequence ID" value="PTU76025.1"/>
    <property type="molecule type" value="Genomic_DNA"/>
</dbReference>
<dbReference type="AlphaFoldDB" id="A0A2T5PE60"/>
<evidence type="ECO:0000256" key="1">
    <source>
        <dbReference type="SAM" id="SignalP"/>
    </source>
</evidence>
<comment type="caution">
    <text evidence="2">The sequence shown here is derived from an EMBL/GenBank/DDBJ whole genome shotgun (WGS) entry which is preliminary data.</text>
</comment>
<accession>A0A2T5PE60</accession>
<keyword evidence="2" id="KW-0378">Hydrolase</keyword>
<reference evidence="2 3" key="1">
    <citation type="submission" date="2018-04" db="EMBL/GenBank/DDBJ databases">
        <title>Pseudomonas sp. nov., isolated from mangrove soil.</title>
        <authorList>
            <person name="Chen C."/>
        </authorList>
    </citation>
    <scope>NUCLEOTIDE SEQUENCE [LARGE SCALE GENOMIC DNA]</scope>
    <source>
        <strain evidence="2 3">TC-11</strain>
    </source>
</reference>
<dbReference type="Gene3D" id="3.40.50.1820">
    <property type="entry name" value="alpha/beta hydrolase"/>
    <property type="match status" value="1"/>
</dbReference>
<dbReference type="Proteomes" id="UP000244064">
    <property type="component" value="Unassembled WGS sequence"/>
</dbReference>
<dbReference type="SUPFAM" id="SSF53474">
    <property type="entry name" value="alpha/beta-Hydrolases"/>
    <property type="match status" value="1"/>
</dbReference>
<proteinExistence type="predicted"/>